<dbReference type="Proteomes" id="UP000184731">
    <property type="component" value="Chromosome"/>
</dbReference>
<dbReference type="PROSITE" id="PS50894">
    <property type="entry name" value="HPT"/>
    <property type="match status" value="1"/>
</dbReference>
<dbReference type="GO" id="GO:0000160">
    <property type="term" value="P:phosphorelay signal transduction system"/>
    <property type="evidence" value="ECO:0007669"/>
    <property type="project" value="InterPro"/>
</dbReference>
<sequence>MNELSFEIELRNTFISETQEMLEETESIFMQLELHPEDLSKMAKLLRIIHTIKGSGAVVGYNDLTNFIHKFETILVAARDKIIDLSSELLDLFLQINDILKKVITTLQDNQNASLSFLNDIEKKLEEVLKDKLNLVVKEHKSKELNEDVNKNNEKQAEQKKIQKSSKAKIKAPSKGKILLCDDEKDILESLQQILEMDNYTVLITERASKALEILKSEEIDIIVTDLAMPEMDGLTLSKEIRQINQFIPIVFVSGHIAREHAKKFMELGVTDFVDKPFTIDTLLLAIDRALQSKSLWKEILKISRACFKTFVYIQKMESLLLNTELEAEILKERTLLKECLNEIQKSTMRLLEIEKDNKEIQSKVNIEDGNS</sequence>
<evidence type="ECO:0000259" key="6">
    <source>
        <dbReference type="PROSITE" id="PS50894"/>
    </source>
</evidence>
<dbReference type="SMART" id="SM00448">
    <property type="entry name" value="REC"/>
    <property type="match status" value="1"/>
</dbReference>
<dbReference type="KEGG" id="saqi:AXG55_04135"/>
<feature type="region of interest" description="Disordered" evidence="4">
    <location>
        <begin position="144"/>
        <end position="169"/>
    </location>
</feature>
<name>A0A1L4CYV9_9BACT</name>
<keyword evidence="8" id="KW-1185">Reference proteome</keyword>
<dbReference type="Pfam" id="PF00072">
    <property type="entry name" value="Response_reg"/>
    <property type="match status" value="1"/>
</dbReference>
<keyword evidence="2" id="KW-0597">Phosphoprotein</keyword>
<dbReference type="SUPFAM" id="SSF47226">
    <property type="entry name" value="Histidine-containing phosphotransfer domain, HPT domain"/>
    <property type="match status" value="1"/>
</dbReference>
<dbReference type="Gene3D" id="1.20.120.160">
    <property type="entry name" value="HPT domain"/>
    <property type="match status" value="1"/>
</dbReference>
<evidence type="ECO:0000313" key="7">
    <source>
        <dbReference type="EMBL" id="APJ03136.1"/>
    </source>
</evidence>
<evidence type="ECO:0000259" key="5">
    <source>
        <dbReference type="PROSITE" id="PS50110"/>
    </source>
</evidence>
<evidence type="ECO:0000313" key="8">
    <source>
        <dbReference type="Proteomes" id="UP000184731"/>
    </source>
</evidence>
<proteinExistence type="predicted"/>
<feature type="coiled-coil region" evidence="3">
    <location>
        <begin position="314"/>
        <end position="357"/>
    </location>
</feature>
<dbReference type="InterPro" id="IPR036641">
    <property type="entry name" value="HPT_dom_sf"/>
</dbReference>
<reference evidence="7 8" key="1">
    <citation type="submission" date="2016-10" db="EMBL/GenBank/DDBJ databases">
        <title>Silvanigrella aquatica sp. nov., isolated from a freshwater lake located in the Black Forest, Germany, description of Silvanigrellaceae fam. nov., Silvanigrellales ord. nov., reclassification of the order Bdellovibrionales in the class Oligoflexia, reclassification of the families Bacteriovoracaceae and Halobacteriovoraceae in the new order Bacteriovoracales ord. nov., and reclassification of the family Pseudobacteriovoracaceae in the order Oligoflexiales.</title>
        <authorList>
            <person name="Hahn M.W."/>
            <person name="Schmidt J."/>
            <person name="Koll U."/>
            <person name="Rohde M."/>
            <person name="Verbag S."/>
            <person name="Pitt A."/>
            <person name="Nakai R."/>
            <person name="Naganuma T."/>
            <person name="Lang E."/>
        </authorList>
    </citation>
    <scope>NUCLEOTIDE SEQUENCE [LARGE SCALE GENOMIC DNA]</scope>
    <source>
        <strain evidence="7 8">MWH-Nonnen-W8red</strain>
    </source>
</reference>
<dbReference type="GO" id="GO:0004672">
    <property type="term" value="F:protein kinase activity"/>
    <property type="evidence" value="ECO:0007669"/>
    <property type="project" value="UniProtKB-ARBA"/>
</dbReference>
<evidence type="ECO:0000256" key="3">
    <source>
        <dbReference type="SAM" id="Coils"/>
    </source>
</evidence>
<evidence type="ECO:0008006" key="9">
    <source>
        <dbReference type="Google" id="ProtNLM"/>
    </source>
</evidence>
<dbReference type="EMBL" id="CP017834">
    <property type="protein sequence ID" value="APJ03136.1"/>
    <property type="molecule type" value="Genomic_DNA"/>
</dbReference>
<feature type="modified residue" description="4-aspartylphosphate" evidence="2">
    <location>
        <position position="226"/>
    </location>
</feature>
<dbReference type="InterPro" id="IPR011006">
    <property type="entry name" value="CheY-like_superfamily"/>
</dbReference>
<feature type="domain" description="Response regulatory" evidence="5">
    <location>
        <begin position="177"/>
        <end position="291"/>
    </location>
</feature>
<dbReference type="Pfam" id="PF01627">
    <property type="entry name" value="Hpt"/>
    <property type="match status" value="1"/>
</dbReference>
<evidence type="ECO:0000256" key="4">
    <source>
        <dbReference type="SAM" id="MobiDB-lite"/>
    </source>
</evidence>
<accession>A0A1L4CYV9</accession>
<feature type="compositionally biased region" description="Basic and acidic residues" evidence="4">
    <location>
        <begin position="144"/>
        <end position="161"/>
    </location>
</feature>
<dbReference type="AlphaFoldDB" id="A0A1L4CYV9"/>
<dbReference type="RefSeq" id="WP_148696860.1">
    <property type="nucleotide sequence ID" value="NZ_CP017834.1"/>
</dbReference>
<dbReference type="SMART" id="SM00073">
    <property type="entry name" value="HPT"/>
    <property type="match status" value="1"/>
</dbReference>
<dbReference type="SUPFAM" id="SSF52172">
    <property type="entry name" value="CheY-like"/>
    <property type="match status" value="1"/>
</dbReference>
<evidence type="ECO:0000256" key="1">
    <source>
        <dbReference type="PROSITE-ProRule" id="PRU00110"/>
    </source>
</evidence>
<organism evidence="7 8">
    <name type="scientific">Silvanigrella aquatica</name>
    <dbReference type="NCBI Taxonomy" id="1915309"/>
    <lineage>
        <taxon>Bacteria</taxon>
        <taxon>Pseudomonadati</taxon>
        <taxon>Bdellovibrionota</taxon>
        <taxon>Oligoflexia</taxon>
        <taxon>Silvanigrellales</taxon>
        <taxon>Silvanigrellaceae</taxon>
        <taxon>Silvanigrella</taxon>
    </lineage>
</organism>
<dbReference type="PANTHER" id="PTHR43395:SF10">
    <property type="entry name" value="CHEMOTAXIS PROTEIN CHEA"/>
    <property type="match status" value="1"/>
</dbReference>
<keyword evidence="3" id="KW-0175">Coiled coil</keyword>
<evidence type="ECO:0000256" key="2">
    <source>
        <dbReference type="PROSITE-ProRule" id="PRU00169"/>
    </source>
</evidence>
<dbReference type="InterPro" id="IPR001789">
    <property type="entry name" value="Sig_transdc_resp-reg_receiver"/>
</dbReference>
<protein>
    <recommendedName>
        <fullName evidence="9">Response regulatory domain-containing protein</fullName>
    </recommendedName>
</protein>
<feature type="domain" description="HPt" evidence="6">
    <location>
        <begin position="3"/>
        <end position="107"/>
    </location>
</feature>
<dbReference type="Gene3D" id="3.40.50.2300">
    <property type="match status" value="1"/>
</dbReference>
<dbReference type="CDD" id="cd00088">
    <property type="entry name" value="HPT"/>
    <property type="match status" value="1"/>
</dbReference>
<gene>
    <name evidence="7" type="ORF">AXG55_04135</name>
</gene>
<dbReference type="InterPro" id="IPR051315">
    <property type="entry name" value="Bact_Chemotaxis_CheA"/>
</dbReference>
<dbReference type="STRING" id="1915309.AXG55_04135"/>
<dbReference type="PANTHER" id="PTHR43395">
    <property type="entry name" value="SENSOR HISTIDINE KINASE CHEA"/>
    <property type="match status" value="1"/>
</dbReference>
<feature type="modified residue" description="Phosphohistidine" evidence="1">
    <location>
        <position position="50"/>
    </location>
</feature>
<dbReference type="OrthoDB" id="5293002at2"/>
<dbReference type="InterPro" id="IPR008207">
    <property type="entry name" value="Sig_transdc_His_kin_Hpt_dom"/>
</dbReference>
<dbReference type="PROSITE" id="PS50110">
    <property type="entry name" value="RESPONSE_REGULATORY"/>
    <property type="match status" value="1"/>
</dbReference>